<feature type="region of interest" description="Disordered" evidence="1">
    <location>
        <begin position="46"/>
        <end position="70"/>
    </location>
</feature>
<reference evidence="3" key="1">
    <citation type="journal article" date="2019" name="Int. J. Syst. Evol. Microbiol.">
        <title>The Global Catalogue of Microorganisms (GCM) 10K type strain sequencing project: providing services to taxonomists for standard genome sequencing and annotation.</title>
        <authorList>
            <consortium name="The Broad Institute Genomics Platform"/>
            <consortium name="The Broad Institute Genome Sequencing Center for Infectious Disease"/>
            <person name="Wu L."/>
            <person name="Ma J."/>
        </authorList>
    </citation>
    <scope>NUCLEOTIDE SEQUENCE [LARGE SCALE GENOMIC DNA]</scope>
    <source>
        <strain evidence="3">CGMCC 4.1467</strain>
    </source>
</reference>
<protein>
    <submittedName>
        <fullName evidence="2">Uncharacterized protein</fullName>
    </submittedName>
</protein>
<evidence type="ECO:0000313" key="2">
    <source>
        <dbReference type="EMBL" id="MFC7339408.1"/>
    </source>
</evidence>
<evidence type="ECO:0000256" key="1">
    <source>
        <dbReference type="SAM" id="MobiDB-lite"/>
    </source>
</evidence>
<organism evidence="2 3">
    <name type="scientific">Haloferula chungangensis</name>
    <dbReference type="NCBI Taxonomy" id="1048331"/>
    <lineage>
        <taxon>Bacteria</taxon>
        <taxon>Pseudomonadati</taxon>
        <taxon>Verrucomicrobiota</taxon>
        <taxon>Verrucomicrobiia</taxon>
        <taxon>Verrucomicrobiales</taxon>
        <taxon>Verrucomicrobiaceae</taxon>
        <taxon>Haloferula</taxon>
    </lineage>
</organism>
<dbReference type="Proteomes" id="UP001596472">
    <property type="component" value="Unassembled WGS sequence"/>
</dbReference>
<comment type="caution">
    <text evidence="2">The sequence shown here is derived from an EMBL/GenBank/DDBJ whole genome shotgun (WGS) entry which is preliminary data.</text>
</comment>
<proteinExistence type="predicted"/>
<dbReference type="RefSeq" id="WP_379716161.1">
    <property type="nucleotide sequence ID" value="NZ_JBHTBS010000016.1"/>
</dbReference>
<feature type="compositionally biased region" description="Low complexity" evidence="1">
    <location>
        <begin position="46"/>
        <end position="65"/>
    </location>
</feature>
<dbReference type="EMBL" id="JBHTBS010000016">
    <property type="protein sequence ID" value="MFC7339408.1"/>
    <property type="molecule type" value="Genomic_DNA"/>
</dbReference>
<name>A0ABW2LAE4_9BACT</name>
<evidence type="ECO:0000313" key="3">
    <source>
        <dbReference type="Proteomes" id="UP001596472"/>
    </source>
</evidence>
<accession>A0ABW2LAE4</accession>
<keyword evidence="3" id="KW-1185">Reference proteome</keyword>
<sequence length="550" mass="55827">MKPLDILSLSLLFSTISGQISGATSSPQFSGLGDLPGGNVRSVATGVSADGSSVSGNSSSTSSSSLPNVDTEGYRWTEPGGMLKVGFLPLTSPASTLSGLSADGKIATGYAAFGLGASSNRAVRWVEGSGLSNIGTLSGGSFQYSEGRDISDDGLRIVGQSSSSAGFRGFLWTSGGSPTMLNLGVVASGNLGGISEANGISGNGLMVVGSSTANSGTPATDTTPEIITSQQTQAFKYSVATSRVGLGDLAGGPVDSSAYAASYDGAVIVGYGTPGTSINHGVIWTDSGMQSVGDLPGGAEACRLYDVNADGTIAVGLGNDETGRAAVIWDADNGLRKLSTLISGLGIDLSGWKLETAQGISADGDVIVGNGTNPAGKKEAWRLTGALALYAEPEPESPAPSLALGKVMSFATTPGNVYQAEYSDDASNWFSLGNSHSTIGAASPSPHSIADPNPPSDSRSYRLTLLPGSTSASPPAFTISEGAVLSFPTDPGYIYQAEYSPNLSNWSNLGSPIPTTGDTVGIIHTVFQPFTVFPSPSPARNNYRLRIDEP</sequence>
<gene>
    <name evidence="2" type="ORF">ACFQY0_19605</name>
</gene>